<reference evidence="3 4" key="1">
    <citation type="submission" date="2018-03" db="EMBL/GenBank/DDBJ databases">
        <title>Ahniella affigens gen. nov., sp. nov., a gammaproteobacterium isolated from sandy soil near a stream.</title>
        <authorList>
            <person name="Ko Y."/>
            <person name="Kim J.-H."/>
        </authorList>
    </citation>
    <scope>NUCLEOTIDE SEQUENCE [LARGE SCALE GENOMIC DNA]</scope>
    <source>
        <strain evidence="3 4">D13</strain>
    </source>
</reference>
<evidence type="ECO:0000313" key="3">
    <source>
        <dbReference type="EMBL" id="AVP96373.1"/>
    </source>
</evidence>
<evidence type="ECO:0000313" key="4">
    <source>
        <dbReference type="Proteomes" id="UP000241074"/>
    </source>
</evidence>
<dbReference type="Pfam" id="PF03797">
    <property type="entry name" value="Autotransporter"/>
    <property type="match status" value="1"/>
</dbReference>
<comment type="similarity">
    <text evidence="1">Belongs to the intimin/invasin family.</text>
</comment>
<evidence type="ECO:0000256" key="1">
    <source>
        <dbReference type="ARBA" id="ARBA00010116"/>
    </source>
</evidence>
<gene>
    <name evidence="3" type="ORF">C7S18_03830</name>
</gene>
<dbReference type="InterPro" id="IPR003344">
    <property type="entry name" value="Big_1_dom"/>
</dbReference>
<dbReference type="GO" id="GO:0019867">
    <property type="term" value="C:outer membrane"/>
    <property type="evidence" value="ECO:0007669"/>
    <property type="project" value="InterPro"/>
</dbReference>
<name>A0A2P1PNE0_9GAMM</name>
<protein>
    <recommendedName>
        <fullName evidence="2">Autotransporter domain-containing protein</fullName>
    </recommendedName>
</protein>
<keyword evidence="4" id="KW-1185">Reference proteome</keyword>
<dbReference type="KEGG" id="xba:C7S18_03830"/>
<dbReference type="SUPFAM" id="SSF49373">
    <property type="entry name" value="Invasin/intimin cell-adhesion fragments"/>
    <property type="match status" value="3"/>
</dbReference>
<dbReference type="InterPro" id="IPR005546">
    <property type="entry name" value="Autotransporte_beta"/>
</dbReference>
<dbReference type="InterPro" id="IPR006315">
    <property type="entry name" value="OM_autotransptr_brl_dom"/>
</dbReference>
<reference evidence="3 4" key="2">
    <citation type="submission" date="2018-03" db="EMBL/GenBank/DDBJ databases">
        <authorList>
            <person name="Keele B.F."/>
        </authorList>
    </citation>
    <scope>NUCLEOTIDE SEQUENCE [LARGE SCALE GENOMIC DNA]</scope>
    <source>
        <strain evidence="3 4">D13</strain>
    </source>
</reference>
<dbReference type="NCBIfam" id="TIGR01414">
    <property type="entry name" value="autotrans_barl"/>
    <property type="match status" value="1"/>
</dbReference>
<dbReference type="PROSITE" id="PS51208">
    <property type="entry name" value="AUTOTRANSPORTER"/>
    <property type="match status" value="1"/>
</dbReference>
<sequence>MGVDMSGEYTFLSGKWGRWSASTNMSPKFAQICTVLLSFFVSGPTVALVCPPPAASPTTINVVEGQVPEIRVAETNTILSVAPPDVNAHFVLVGSPTTVGFFGSGATDTTFPVAWTAVVPTGFEYSAAVGVATRPGSAAGSPYTVHVTGEDPSGCGPTPTPTVFTVNVGLPTSPAFSFLQGGTQAPVNPGQTFGVPIILETRANAAPLANVQVLATVVSGSAMIRPAGTPVGSGTTSFVLLTNAVGQVAYEVDAGLTAGPVSIEFQTPDFAGVSIQTASLQVNGVAPTITCPPPAFLTPPGSGWVEGQVVDFQIGESIATGTAPPNVNAAWRIDGNPSTLYFAQSGTNQIDQSEPWVLTSPGIFSYSSLASLKLKTGSAGSTYTIRAYANDPNGCGTFTADRTFNITVSPPVSPTLSLQSAPPPTNPNTTFPGTLQVLVTNNGSPLESAVVRFFVASGDVSLSAGLPPTMDLPGGRPPPTTELFVLTNPFGVAEVSVQALSTPGAVVIQASSPDLMPSASPTNINLTILGGTVDTFTASPPDANTAPYSATSGTEIATFQVTAQRDPGSGPAPFPGVPVRFSVAGDATLLDSGGASHGTSFVVTSDSLGVAQIRVLAGAAGSPYNMTASVDSGSFTASPVTWLLQNLPEPTFGSVAIVSGDNQVGEPGAALQDLVVDVTLSSVRVPSGSINYTFTVASGDVAFLDPGPVNTYTLSFPFLSNGTFRHSIPLVAGSGEGPYHIVGDGFGLNKIEFNGNVVRAIPLVVQKVSGDHQSAQVGNQLPAPLVAGLPGGITFNPQDQFTFRVVSGDITLSGANGNGRELSLSPDGNNQAQVHVNLGQAAGPAEVEVSFPGLNAESFSMEATANPSALVITKVSGDNQSAPLNTRLSAPLVVQAPGPGVVTWRVASGNAALLGASNGLLSTTLSNNSAQAQVLLGNSIGPVEIEVAGQGFQAIRFRANSVAPLSNYRIEKVSGDQQTLRLNTPSAPLKIRVTDNGQALSGFNVSWNVLGQGSLGHSVTQTNSNGESENVFVPLSAGPAYIRATVTNPTNNVPVSADFFVNTPVAILALVSGGGQSGAPGTEADADLVFQLTQDSFAIASSEVSFSVVGNATLSTTSGLTDGDGKARTRVRYGSSPGSVLVTASALQGAVTATAVATVFAPGLNIVSGNNQSGRPGQALADPLVLQISQPVGGSAFAKSLAGVPVHWDVTCGNGTVQTAATATDAQGKSSNRLTLGTTPGCNRVEATVAGVGKVVFEATGLIPATALEIVSGDPQNALVPGEASAPLVVRVRDANNQPVDNVRIVFEAVSNGVTVTPAEQATNAQGQAQTVARLGLPGQFQVRAKAPDFSSIQPVLFTLTASLRNLDNLPPGLRDVAGTIDTACVALSQLTNLSPAQQDLLQRCSEVVTNAANRPGDASNALSEMKIEDPGSQNQLLLAAAEAQNNNLGQRMTALRSGNAGGFQNNLALITNSGALQLGYLPSTILGLNAADEPQAGAGFSRWGFFATGSIGRGRRSALDDDPGFDFKTYGLTAGVDYRVTDSIVLGAALGFNRNDSDVRGNQASVNNRGTTLSAYGSWYHPANFYVDGVLTFGRHQLDLSRDIRYTLQGLNGNPITIQQTATASPDSDQFGISLAFGRDWNRGAWAFGPYTRFNYTKIDFDAYTEEMSNPNAPGAGLALSVDSRGLTSLEGILGGKLSYTASTSWGVLMPYASLEWVKQFEDQQDDIVTRFAFDPTRTAILSNSDLIDSDYLNLGLGLSGVFANGKSAFLQYERTIGQDRSSSDSLAIGVRIEF</sequence>
<dbReference type="EMBL" id="CP027860">
    <property type="protein sequence ID" value="AVP96373.1"/>
    <property type="molecule type" value="Genomic_DNA"/>
</dbReference>
<organism evidence="3 4">
    <name type="scientific">Ahniella affigens</name>
    <dbReference type="NCBI Taxonomy" id="2021234"/>
    <lineage>
        <taxon>Bacteria</taxon>
        <taxon>Pseudomonadati</taxon>
        <taxon>Pseudomonadota</taxon>
        <taxon>Gammaproteobacteria</taxon>
        <taxon>Lysobacterales</taxon>
        <taxon>Rhodanobacteraceae</taxon>
        <taxon>Ahniella</taxon>
    </lineage>
</organism>
<dbReference type="SMART" id="SM00869">
    <property type="entry name" value="Autotransporter"/>
    <property type="match status" value="1"/>
</dbReference>
<dbReference type="Gene3D" id="2.60.40.10">
    <property type="entry name" value="Immunoglobulins"/>
    <property type="match status" value="2"/>
</dbReference>
<dbReference type="SMART" id="SM00634">
    <property type="entry name" value="BID_1"/>
    <property type="match status" value="3"/>
</dbReference>
<proteinExistence type="inferred from homology"/>
<feature type="domain" description="Autotransporter" evidence="2">
    <location>
        <begin position="1499"/>
        <end position="1796"/>
    </location>
</feature>
<dbReference type="SUPFAM" id="SSF103515">
    <property type="entry name" value="Autotransporter"/>
    <property type="match status" value="1"/>
</dbReference>
<dbReference type="OrthoDB" id="5927401at2"/>
<evidence type="ECO:0000259" key="2">
    <source>
        <dbReference type="PROSITE" id="PS51208"/>
    </source>
</evidence>
<dbReference type="InterPro" id="IPR013783">
    <property type="entry name" value="Ig-like_fold"/>
</dbReference>
<dbReference type="InterPro" id="IPR036709">
    <property type="entry name" value="Autotransporte_beta_dom_sf"/>
</dbReference>
<dbReference type="InterPro" id="IPR008964">
    <property type="entry name" value="Invasin/intimin_cell_adhesion"/>
</dbReference>
<dbReference type="Proteomes" id="UP000241074">
    <property type="component" value="Chromosome"/>
</dbReference>
<dbReference type="Pfam" id="PF02369">
    <property type="entry name" value="Big_1"/>
    <property type="match status" value="1"/>
</dbReference>
<accession>A0A2P1PNE0</accession>
<dbReference type="Gene3D" id="2.40.128.130">
    <property type="entry name" value="Autotransporter beta-domain"/>
    <property type="match status" value="1"/>
</dbReference>